<name>A0ABV5Z0Q9_9ACTN</name>
<dbReference type="EMBL" id="JBHLZP010000812">
    <property type="protein sequence ID" value="MFB9839792.1"/>
    <property type="molecule type" value="Genomic_DNA"/>
</dbReference>
<evidence type="ECO:0000313" key="1">
    <source>
        <dbReference type="EMBL" id="MFB9839792.1"/>
    </source>
</evidence>
<reference evidence="1 2" key="1">
    <citation type="submission" date="2024-09" db="EMBL/GenBank/DDBJ databases">
        <authorList>
            <person name="Sun Q."/>
            <person name="Mori K."/>
        </authorList>
    </citation>
    <scope>NUCLEOTIDE SEQUENCE [LARGE SCALE GENOMIC DNA]</scope>
    <source>
        <strain evidence="1 2">TBRC 0563</strain>
    </source>
</reference>
<sequence length="129" mass="14373">MDDTGKITSFDKTHYDQLIAHLRAVDDVLNTTPRYLGPSADLKLDPTLNSRFHPGAQDWSVAKDFITQAGTFGTSVHTRLTTYETDLRAFYTALKNAEDVFDDTDDLTTYDASKFERNYPDVGGGTTTP</sequence>
<dbReference type="RefSeq" id="WP_378212976.1">
    <property type="nucleotide sequence ID" value="NZ_JBHLZP010000812.1"/>
</dbReference>
<protein>
    <submittedName>
        <fullName evidence="1">Uncharacterized protein</fullName>
    </submittedName>
</protein>
<gene>
    <name evidence="1" type="ORF">ACFFNX_47370</name>
</gene>
<comment type="caution">
    <text evidence="1">The sequence shown here is derived from an EMBL/GenBank/DDBJ whole genome shotgun (WGS) entry which is preliminary data.</text>
</comment>
<proteinExistence type="predicted"/>
<evidence type="ECO:0000313" key="2">
    <source>
        <dbReference type="Proteomes" id="UP001589627"/>
    </source>
</evidence>
<dbReference type="Proteomes" id="UP001589627">
    <property type="component" value="Unassembled WGS sequence"/>
</dbReference>
<accession>A0ABV5Z0Q9</accession>
<keyword evidence="2" id="KW-1185">Reference proteome</keyword>
<organism evidence="1 2">
    <name type="scientific">Actinoallomurus acaciae</name>
    <dbReference type="NCBI Taxonomy" id="502577"/>
    <lineage>
        <taxon>Bacteria</taxon>
        <taxon>Bacillati</taxon>
        <taxon>Actinomycetota</taxon>
        <taxon>Actinomycetes</taxon>
        <taxon>Streptosporangiales</taxon>
        <taxon>Thermomonosporaceae</taxon>
        <taxon>Actinoallomurus</taxon>
    </lineage>
</organism>